<evidence type="ECO:0000259" key="7">
    <source>
        <dbReference type="Pfam" id="PF25789"/>
    </source>
</evidence>
<feature type="domain" description="NAA35-like TPR repeats" evidence="7">
    <location>
        <begin position="343"/>
        <end position="718"/>
    </location>
</feature>
<dbReference type="Proteomes" id="UP001608902">
    <property type="component" value="Unassembled WGS sequence"/>
</dbReference>
<accession>A0ABD6E2U3</accession>
<dbReference type="Pfam" id="PF25789">
    <property type="entry name" value="TPR_NAA35"/>
    <property type="match status" value="1"/>
</dbReference>
<evidence type="ECO:0000256" key="4">
    <source>
        <dbReference type="ARBA" id="ARBA00030494"/>
    </source>
</evidence>
<dbReference type="InterPro" id="IPR007244">
    <property type="entry name" value="Naa35_N"/>
</dbReference>
<gene>
    <name evidence="8" type="ORF">AB6A40_000817</name>
</gene>
<keyword evidence="3" id="KW-0963">Cytoplasm</keyword>
<proteinExistence type="inferred from homology"/>
<comment type="subcellular location">
    <subcellularLocation>
        <location evidence="1">Cytoplasm</location>
    </subcellularLocation>
</comment>
<evidence type="ECO:0000256" key="1">
    <source>
        <dbReference type="ARBA" id="ARBA00004496"/>
    </source>
</evidence>
<comment type="caution">
    <text evidence="8">The sequence shown here is derived from an EMBL/GenBank/DDBJ whole genome shotgun (WGS) entry which is preliminary data.</text>
</comment>
<dbReference type="PANTHER" id="PTHR21373">
    <property type="entry name" value="GLUCOSE REPRESSIBLE PROTEIN MAK10"/>
    <property type="match status" value="1"/>
</dbReference>
<evidence type="ECO:0000256" key="2">
    <source>
        <dbReference type="ARBA" id="ARBA00006289"/>
    </source>
</evidence>
<dbReference type="GO" id="GO:0005737">
    <property type="term" value="C:cytoplasm"/>
    <property type="evidence" value="ECO:0007669"/>
    <property type="project" value="UniProtKB-SubCell"/>
</dbReference>
<evidence type="ECO:0000256" key="3">
    <source>
        <dbReference type="ARBA" id="ARBA00022490"/>
    </source>
</evidence>
<evidence type="ECO:0000313" key="8">
    <source>
        <dbReference type="EMBL" id="MFH4974108.1"/>
    </source>
</evidence>
<evidence type="ECO:0000259" key="6">
    <source>
        <dbReference type="Pfam" id="PF04112"/>
    </source>
</evidence>
<evidence type="ECO:0000313" key="9">
    <source>
        <dbReference type="Proteomes" id="UP001608902"/>
    </source>
</evidence>
<feature type="region of interest" description="Disordered" evidence="5">
    <location>
        <begin position="543"/>
        <end position="570"/>
    </location>
</feature>
<dbReference type="AlphaFoldDB" id="A0ABD6E2U3"/>
<comment type="similarity">
    <text evidence="2">Belongs to the MAK10 family.</text>
</comment>
<name>A0ABD6E2U3_9BILA</name>
<dbReference type="Pfam" id="PF04112">
    <property type="entry name" value="Mak10"/>
    <property type="match status" value="1"/>
</dbReference>
<dbReference type="EMBL" id="JBGFUD010000254">
    <property type="protein sequence ID" value="MFH4974108.1"/>
    <property type="molecule type" value="Genomic_DNA"/>
</dbReference>
<reference evidence="8 9" key="1">
    <citation type="submission" date="2024-08" db="EMBL/GenBank/DDBJ databases">
        <title>Gnathostoma spinigerum genome.</title>
        <authorList>
            <person name="Gonzalez-Bertolin B."/>
            <person name="Monzon S."/>
            <person name="Zaballos A."/>
            <person name="Jimenez P."/>
            <person name="Dekumyoy P."/>
            <person name="Varona S."/>
            <person name="Cuesta I."/>
            <person name="Sumanam S."/>
            <person name="Adisakwattana P."/>
            <person name="Gasser R.B."/>
            <person name="Hernandez-Gonzalez A."/>
            <person name="Young N.D."/>
            <person name="Perteguer M.J."/>
        </authorList>
    </citation>
    <scope>NUCLEOTIDE SEQUENCE [LARGE SCALE GENOMIC DNA]</scope>
    <source>
        <strain evidence="8">AL3</strain>
        <tissue evidence="8">Liver</tissue>
    </source>
</reference>
<sequence length="730" mass="83202">MTDCPGASANEALTETVPEVEKSSENCVQPSAEIDITADFFAQCSKLQLGELAKCDYFQLSEAMSAIELMDPKMDIGMVPFDSSIRFENLVAHGLLNVDHMEKRELIATMDALMSALVSWLEGNSLAQTLLTCVCLHNVEAISDPVLLAFCRAIQGLTLSFTCIVQTAAVYEEEDFNFYSHGFSPVSLHDLVDSLKTAQALLQNKRRKKKEDVIIDALSSRLSFVHLILLSIHSLVALPSHPVDGAQNMVPNTEEVCYYMKWIFVDLDKIESTIELGMQPSEQTQMEDGDFGWLPAFEPDVTRPELPPTFPRKTKMLNRVDSVKYLRKLCERILRIATELPSKVATIDSTLSFLKSFSLDGSCVLTRSLLQLTYLPADFRVLGRTPFAAVVIDSFRASTSPPVLSLTDQTYWTVECKAIWEEFVDIAVRVFLGVIQMFGQNITRQREIVVCVIDDLSELYNEAVRVQREFEKYVRLRPPTEMRTDYLPMFILRHILLLAEYHFCLSFRLDLFAPYEYPYVYWFMNDIIFKSLHKTTDVAETTLTSHLGQRTRSKRKNKKKGKTSSNTKQPHFSKRIADIERYSRFYQAQMALCEAMFKSSIGLIMCGKIRVPDGDRNAEHLRFEHRMMPFESLSQLIPFSYASFIESSRCYRIEKSDCFVDAANAFERANAELKDFEGQEPLDREALAIAELCKQNAAVSLSLSKENKTDSRIEFVFNRSTLMYPLLKII</sequence>
<evidence type="ECO:0000256" key="5">
    <source>
        <dbReference type="SAM" id="MobiDB-lite"/>
    </source>
</evidence>
<feature type="domain" description="NAA35-like N-terminal" evidence="6">
    <location>
        <begin position="50"/>
        <end position="140"/>
    </location>
</feature>
<keyword evidence="9" id="KW-1185">Reference proteome</keyword>
<dbReference type="InterPro" id="IPR057982">
    <property type="entry name" value="TPR_NAA35"/>
</dbReference>
<feature type="compositionally biased region" description="Basic residues" evidence="5">
    <location>
        <begin position="549"/>
        <end position="562"/>
    </location>
</feature>
<protein>
    <recommendedName>
        <fullName evidence="4">Protein MAK10 homolog</fullName>
    </recommendedName>
</protein>
<dbReference type="InterPro" id="IPR057983">
    <property type="entry name" value="NAA35-like_N"/>
</dbReference>
<dbReference type="PANTHER" id="PTHR21373:SF0">
    <property type="entry name" value="N-ALPHA-ACETYLTRANSFERASE 35, NATC AUXILIARY SUBUNIT"/>
    <property type="match status" value="1"/>
</dbReference>
<organism evidence="8 9">
    <name type="scientific">Gnathostoma spinigerum</name>
    <dbReference type="NCBI Taxonomy" id="75299"/>
    <lineage>
        <taxon>Eukaryota</taxon>
        <taxon>Metazoa</taxon>
        <taxon>Ecdysozoa</taxon>
        <taxon>Nematoda</taxon>
        <taxon>Chromadorea</taxon>
        <taxon>Rhabditida</taxon>
        <taxon>Spirurina</taxon>
        <taxon>Gnathostomatomorpha</taxon>
        <taxon>Gnathostomatoidea</taxon>
        <taxon>Gnathostomatidae</taxon>
        <taxon>Gnathostoma</taxon>
    </lineage>
</organism>